<evidence type="ECO:0000259" key="3">
    <source>
        <dbReference type="Pfam" id="PF08028"/>
    </source>
</evidence>
<dbReference type="Gene3D" id="1.20.140.10">
    <property type="entry name" value="Butyryl-CoA Dehydrogenase, subunit A, domain 3"/>
    <property type="match status" value="1"/>
</dbReference>
<evidence type="ECO:0000256" key="1">
    <source>
        <dbReference type="ARBA" id="ARBA00023002"/>
    </source>
</evidence>
<dbReference type="GO" id="GO:0008470">
    <property type="term" value="F:3-methylbutanoyl-CoA dehydrogenase activity"/>
    <property type="evidence" value="ECO:0007669"/>
    <property type="project" value="TreeGrafter"/>
</dbReference>
<dbReference type="PANTHER" id="PTHR43884">
    <property type="entry name" value="ACYL-COA DEHYDROGENASE"/>
    <property type="match status" value="1"/>
</dbReference>
<dbReference type="InterPro" id="IPR013107">
    <property type="entry name" value="Acyl-CoA_DH_C"/>
</dbReference>
<dbReference type="InterPro" id="IPR037069">
    <property type="entry name" value="AcylCoA_DH/ox_N_sf"/>
</dbReference>
<dbReference type="InterPro" id="IPR013786">
    <property type="entry name" value="AcylCoA_DH/ox_N"/>
</dbReference>
<dbReference type="PANTHER" id="PTHR43884:SF12">
    <property type="entry name" value="ISOVALERYL-COA DEHYDROGENASE, MITOCHONDRIAL-RELATED"/>
    <property type="match status" value="1"/>
</dbReference>
<evidence type="ECO:0000259" key="2">
    <source>
        <dbReference type="Pfam" id="PF02771"/>
    </source>
</evidence>
<organism evidence="4 5">
    <name type="scientific">Rossellomorea vietnamensis</name>
    <dbReference type="NCBI Taxonomy" id="218284"/>
    <lineage>
        <taxon>Bacteria</taxon>
        <taxon>Bacillati</taxon>
        <taxon>Bacillota</taxon>
        <taxon>Bacilli</taxon>
        <taxon>Bacillales</taxon>
        <taxon>Bacillaceae</taxon>
        <taxon>Rossellomorea</taxon>
    </lineage>
</organism>
<dbReference type="Gene3D" id="2.40.110.10">
    <property type="entry name" value="Butyryl-CoA Dehydrogenase, subunit A, domain 2"/>
    <property type="match status" value="1"/>
</dbReference>
<sequence>MMELKEFTEQEVEKIRSNEEQMDREGAIPDELLAIIYDKQLFKLFVPERFGGRRTSLPESVRIFEEASSINGSFGWLVTIGSGGGFFSGNMKKEVLDDVFLPRNAVIAGSGAPTGTAVKCEGGYRVTGQWKYCSGAEFATTFTANAMIEDGAGEEPAMRSFAFTEKQVEILRDWNAFGLKATGSHSIKVENVFVPEERTFSIFESNGVVDDPVFSYPFMPFAQASFTGVLLGLGLRVMEEAEHYLDMLAEESAKKPVLRKVLDEQGDRLEALRSTFYNTIDGNWSLHLEGESGHEQYDEVSEVCAGTAQGVREIVFALYPYLGMYASDRGTPFNRVFRDLLTASQHALIAPY</sequence>
<dbReference type="PIRSF" id="PIRSF016578">
    <property type="entry name" value="HsaA"/>
    <property type="match status" value="1"/>
</dbReference>
<feature type="domain" description="Acyl-CoA dehydrogenase/oxidase N-terminal" evidence="2">
    <location>
        <begin position="5"/>
        <end position="83"/>
    </location>
</feature>
<dbReference type="SUPFAM" id="SSF56645">
    <property type="entry name" value="Acyl-CoA dehydrogenase NM domain-like"/>
    <property type="match status" value="1"/>
</dbReference>
<proteinExistence type="predicted"/>
<keyword evidence="1" id="KW-0560">Oxidoreductase</keyword>
<dbReference type="OrthoDB" id="1170793at2"/>
<dbReference type="Pfam" id="PF08028">
    <property type="entry name" value="Acyl-CoA_dh_2"/>
    <property type="match status" value="1"/>
</dbReference>
<dbReference type="Proteomes" id="UP000322267">
    <property type="component" value="Unassembled WGS sequence"/>
</dbReference>
<protein>
    <submittedName>
        <fullName evidence="4">Acyl-CoA dehydrogenase</fullName>
    </submittedName>
</protein>
<dbReference type="AlphaFoldDB" id="A0A5D4NWN8"/>
<feature type="domain" description="Acyl-CoA dehydrogenase C-terminal" evidence="3">
    <location>
        <begin position="250"/>
        <end position="349"/>
    </location>
</feature>
<comment type="caution">
    <text evidence="4">The sequence shown here is derived from an EMBL/GenBank/DDBJ whole genome shotgun (WGS) entry which is preliminary data.</text>
</comment>
<evidence type="ECO:0000313" key="4">
    <source>
        <dbReference type="EMBL" id="TYS17152.1"/>
    </source>
</evidence>
<accession>A0A5D4NWN8</accession>
<dbReference type="EMBL" id="VTEI01000004">
    <property type="protein sequence ID" value="TYS17152.1"/>
    <property type="molecule type" value="Genomic_DNA"/>
</dbReference>
<dbReference type="GO" id="GO:0006552">
    <property type="term" value="P:L-leucine catabolic process"/>
    <property type="evidence" value="ECO:0007669"/>
    <property type="project" value="TreeGrafter"/>
</dbReference>
<dbReference type="Gene3D" id="1.10.540.10">
    <property type="entry name" value="Acyl-CoA dehydrogenase/oxidase, N-terminal domain"/>
    <property type="match status" value="1"/>
</dbReference>
<evidence type="ECO:0000313" key="5">
    <source>
        <dbReference type="Proteomes" id="UP000322267"/>
    </source>
</evidence>
<dbReference type="Pfam" id="PF02771">
    <property type="entry name" value="Acyl-CoA_dh_N"/>
    <property type="match status" value="1"/>
</dbReference>
<name>A0A5D4NWN8_9BACI</name>
<dbReference type="GO" id="GO:0050660">
    <property type="term" value="F:flavin adenine dinucleotide binding"/>
    <property type="evidence" value="ECO:0007669"/>
    <property type="project" value="InterPro"/>
</dbReference>
<dbReference type="InterPro" id="IPR046373">
    <property type="entry name" value="Acyl-CoA_Oxase/DH_mid-dom_sf"/>
</dbReference>
<dbReference type="InterPro" id="IPR009100">
    <property type="entry name" value="AcylCoA_DH/oxidase_NM_dom_sf"/>
</dbReference>
<reference evidence="4 5" key="1">
    <citation type="submission" date="2019-08" db="EMBL/GenBank/DDBJ databases">
        <title>Bacillus genomes from the desert of Cuatro Cienegas, Coahuila.</title>
        <authorList>
            <person name="Olmedo-Alvarez G."/>
        </authorList>
    </citation>
    <scope>NUCLEOTIDE SEQUENCE [LARGE SCALE GENOMIC DNA]</scope>
    <source>
        <strain evidence="4 5">CH34_1T</strain>
    </source>
</reference>
<gene>
    <name evidence="4" type="ORF">FZC78_11105</name>
</gene>